<organism evidence="2 3">
    <name type="scientific">Phytophthora fragariaefolia</name>
    <dbReference type="NCBI Taxonomy" id="1490495"/>
    <lineage>
        <taxon>Eukaryota</taxon>
        <taxon>Sar</taxon>
        <taxon>Stramenopiles</taxon>
        <taxon>Oomycota</taxon>
        <taxon>Peronosporomycetes</taxon>
        <taxon>Peronosporales</taxon>
        <taxon>Peronosporaceae</taxon>
        <taxon>Phytophthora</taxon>
    </lineage>
</organism>
<comment type="caution">
    <text evidence="2">The sequence shown here is derived from an EMBL/GenBank/DDBJ whole genome shotgun (WGS) entry which is preliminary data.</text>
</comment>
<feature type="compositionally biased region" description="Polar residues" evidence="1">
    <location>
        <begin position="239"/>
        <end position="254"/>
    </location>
</feature>
<accession>A0A9W6Y811</accession>
<sequence>MGIAMNTETRSGVRGSWVEEQHPPRQVVVREKARALKLTKLKGLDDTMPGTMWLKTVRAEVRPQAATMGVQWSDRQLYHEVASPLDGEARRWFATVMESVQPEEEMINTLAGMLREKETGIGWKREWNGWWRAIPPGYELVPTGKQASSGDGLKIQTAGDDQFGARRKRASGEHQNRRQAKALKVEAGHVGRPEQNVRRTPRWRRVRGGCATTIGTRRGTRYRVDEPRTGRHRSGRALTVSTADETGTMHENAS</sequence>
<keyword evidence="3" id="KW-1185">Reference proteome</keyword>
<dbReference type="EMBL" id="BSXT01004741">
    <property type="protein sequence ID" value="GMF58808.1"/>
    <property type="molecule type" value="Genomic_DNA"/>
</dbReference>
<gene>
    <name evidence="2" type="ORF">Pfra01_002535000</name>
</gene>
<feature type="region of interest" description="Disordered" evidence="1">
    <location>
        <begin position="157"/>
        <end position="181"/>
    </location>
</feature>
<evidence type="ECO:0000256" key="1">
    <source>
        <dbReference type="SAM" id="MobiDB-lite"/>
    </source>
</evidence>
<feature type="region of interest" description="Disordered" evidence="1">
    <location>
        <begin position="224"/>
        <end position="254"/>
    </location>
</feature>
<reference evidence="2" key="1">
    <citation type="submission" date="2023-04" db="EMBL/GenBank/DDBJ databases">
        <title>Phytophthora fragariaefolia NBRC 109709.</title>
        <authorList>
            <person name="Ichikawa N."/>
            <person name="Sato H."/>
            <person name="Tonouchi N."/>
        </authorList>
    </citation>
    <scope>NUCLEOTIDE SEQUENCE</scope>
    <source>
        <strain evidence="2">NBRC 109709</strain>
    </source>
</reference>
<proteinExistence type="predicted"/>
<protein>
    <submittedName>
        <fullName evidence="2">Unnamed protein product</fullName>
    </submittedName>
</protein>
<dbReference type="Proteomes" id="UP001165121">
    <property type="component" value="Unassembled WGS sequence"/>
</dbReference>
<evidence type="ECO:0000313" key="3">
    <source>
        <dbReference type="Proteomes" id="UP001165121"/>
    </source>
</evidence>
<name>A0A9W6Y811_9STRA</name>
<dbReference type="AlphaFoldDB" id="A0A9W6Y811"/>
<dbReference type="OrthoDB" id="141531at2759"/>
<evidence type="ECO:0000313" key="2">
    <source>
        <dbReference type="EMBL" id="GMF58808.1"/>
    </source>
</evidence>